<proteinExistence type="predicted"/>
<dbReference type="WBParaSite" id="HPBE_0001517001-mRNA-1">
    <property type="protein sequence ID" value="HPBE_0001517001-mRNA-1"/>
    <property type="gene ID" value="HPBE_0001517001"/>
</dbReference>
<evidence type="ECO:0000313" key="3">
    <source>
        <dbReference type="WBParaSite" id="HPBE_0001517001-mRNA-1"/>
    </source>
</evidence>
<sequence>MLNRIFSTLNRFSSAPNYLSRYWNSFIKSPLLVLVQHYRYPLTGPGPTLLVLVPLNDPLLADGVVGTSPDSIGTFDDVFGTSPDSIGTFGDVLGTSPDPQNTFGDVFGTYSESQAC</sequence>
<accession>A0A3P8AED3</accession>
<evidence type="ECO:0000313" key="1">
    <source>
        <dbReference type="EMBL" id="VDP01970.1"/>
    </source>
</evidence>
<evidence type="ECO:0000313" key="2">
    <source>
        <dbReference type="Proteomes" id="UP000050761"/>
    </source>
</evidence>
<accession>A0A183G1R9</accession>
<organism evidence="2 3">
    <name type="scientific">Heligmosomoides polygyrus</name>
    <name type="common">Parasitic roundworm</name>
    <dbReference type="NCBI Taxonomy" id="6339"/>
    <lineage>
        <taxon>Eukaryota</taxon>
        <taxon>Metazoa</taxon>
        <taxon>Ecdysozoa</taxon>
        <taxon>Nematoda</taxon>
        <taxon>Chromadorea</taxon>
        <taxon>Rhabditida</taxon>
        <taxon>Rhabditina</taxon>
        <taxon>Rhabditomorpha</taxon>
        <taxon>Strongyloidea</taxon>
        <taxon>Heligmosomidae</taxon>
        <taxon>Heligmosomoides</taxon>
    </lineage>
</organism>
<dbReference type="EMBL" id="UZAH01028724">
    <property type="protein sequence ID" value="VDP01970.1"/>
    <property type="molecule type" value="Genomic_DNA"/>
</dbReference>
<name>A0A183G1R9_HELPZ</name>
<protein>
    <submittedName>
        <fullName evidence="3">Secreted protein</fullName>
    </submittedName>
</protein>
<gene>
    <name evidence="1" type="ORF">HPBE_LOCUS15169</name>
</gene>
<dbReference type="Proteomes" id="UP000050761">
    <property type="component" value="Unassembled WGS sequence"/>
</dbReference>
<keyword evidence="2" id="KW-1185">Reference proteome</keyword>
<reference evidence="3" key="2">
    <citation type="submission" date="2019-09" db="UniProtKB">
        <authorList>
            <consortium name="WormBaseParasite"/>
        </authorList>
    </citation>
    <scope>IDENTIFICATION</scope>
</reference>
<dbReference type="AlphaFoldDB" id="A0A183G1R9"/>
<reference evidence="1 2" key="1">
    <citation type="submission" date="2018-11" db="EMBL/GenBank/DDBJ databases">
        <authorList>
            <consortium name="Pathogen Informatics"/>
        </authorList>
    </citation>
    <scope>NUCLEOTIDE SEQUENCE [LARGE SCALE GENOMIC DNA]</scope>
</reference>